<comment type="caution">
    <text evidence="7">The sequence shown here is derived from an EMBL/GenBank/DDBJ whole genome shotgun (WGS) entry which is preliminary data.</text>
</comment>
<dbReference type="InterPro" id="IPR016024">
    <property type="entry name" value="ARM-type_fold"/>
</dbReference>
<dbReference type="Pfam" id="PF25758">
    <property type="entry name" value="TPR_IPO11"/>
    <property type="match status" value="1"/>
</dbReference>
<dbReference type="InterPro" id="IPR001494">
    <property type="entry name" value="Importin-beta_N"/>
</dbReference>
<dbReference type="Proteomes" id="UP001316803">
    <property type="component" value="Unassembled WGS sequence"/>
</dbReference>
<dbReference type="GO" id="GO:0031267">
    <property type="term" value="F:small GTPase binding"/>
    <property type="evidence" value="ECO:0007669"/>
    <property type="project" value="InterPro"/>
</dbReference>
<reference evidence="7 8" key="1">
    <citation type="submission" date="2022-12" db="EMBL/GenBank/DDBJ databases">
        <title>Genomic features and morphological characterization of a novel Knufia sp. strain isolated from spacecraft assembly facility.</title>
        <authorList>
            <person name="Teixeira M."/>
            <person name="Chander A.M."/>
            <person name="Stajich J.E."/>
            <person name="Venkateswaran K."/>
        </authorList>
    </citation>
    <scope>NUCLEOTIDE SEQUENCE [LARGE SCALE GENOMIC DNA]</scope>
    <source>
        <strain evidence="7 8">FJI-L2-BK-P2</strain>
    </source>
</reference>
<dbReference type="PANTHER" id="PTHR10997:SF7">
    <property type="entry name" value="IMPORTIN-11"/>
    <property type="match status" value="1"/>
</dbReference>
<evidence type="ECO:0000256" key="2">
    <source>
        <dbReference type="ARBA" id="ARBA00007991"/>
    </source>
</evidence>
<feature type="region of interest" description="Disordered" evidence="5">
    <location>
        <begin position="960"/>
        <end position="986"/>
    </location>
</feature>
<proteinExistence type="inferred from homology"/>
<name>A0AAN8I777_9EURO</name>
<evidence type="ECO:0000259" key="6">
    <source>
        <dbReference type="PROSITE" id="PS50166"/>
    </source>
</evidence>
<dbReference type="SUPFAM" id="SSF48371">
    <property type="entry name" value="ARM repeat"/>
    <property type="match status" value="1"/>
</dbReference>
<dbReference type="PANTHER" id="PTHR10997">
    <property type="entry name" value="IMPORTIN-7, 8, 11"/>
    <property type="match status" value="1"/>
</dbReference>
<sequence length="1047" mass="119029">MPSFAIEAEGETVPLSVQDIFQTLAQTSGSQATQQSLQISAKQLANWERNPGYYSLLQEVYSDFSLDDGIRLQAIIQLKNGIDKYWRKTSQHAIKKPEKEKIRSKAIEVGVQEPRRNLALQNALMLAKIVRFEFPHDWPDVISVLIQYLRNAGNDNTRPENVSNILNITLQVIKELASGKLVRTKKSLQSVAPELLHVLGELYVTLVQRWSNNQNLDEQAMLNSHSALKTLRRLVVFGFEHPHREESVKQLWQVVQEHCDLFFSMWKQNQNNALLPKHLFQINKLWLEMSRQHPASFVLLGCMDILKRSWEVVNGNNAKEALSSGLDWSVHSNGDAEDDESPIEKLALKALLLFRACIKMVFNPVHTFKYQYPEDKEDRKNAVDQVRSQVFTNDFVVQLMEILVTQYFVLRPADLRDWEQEPDEWERREEEVADAWEFSIRSCSEKLFLDLVINFKELLVPRLLQVFQQYASVDNHEVLLKDSLYSAIGIAAACIEDILDFNGFIRNTLVPEVQMDNANYNLLRRRTAIVLGQWVPIKPEQLDRVAVYQIFAHLLSSSEKLNDHVVRVTAGRQLKLILEPFEFSYEHFQPYATSILENLMGLIQETELSETKMALLETVRVAVTKLEGQIEPYAQGIMSILPALWAESGEEHLMKQAILTMITAIIQSLGKKGTSYHEPIYPLIHDSVQPESEASVYLLEEALELWAALMAQAPSEQPSQQLLAMSKSLLPLLELGSEHLRQCFEILESYVILSPTTILDPQVLTPLLNSQKPMLSMLNSSRARDASLSPRVLQTIIQSLSVPGKFTGQAREAALQHVVTTMIQTEYLPSLLSILHEAYSYHQDPRPNRRPPDIMGVGETSLFTLLSHILLADPSLFLSALNSLASIDSEKDNLTWLLAEWFHQYDSTPDTIRRKTQMLAITSLLSVSSPSTPLLASLQSLFSLYTDTLTELAEGAADENRGDYLYSPAPPGEMLQNWPDSDSPEDVRKRHMTNWELVYVINARDFVAEKLRHAIQACGGQQAFEQQWVTGTIDQDVLRSFANLGIL</sequence>
<keyword evidence="3" id="KW-0813">Transport</keyword>
<keyword evidence="8" id="KW-1185">Reference proteome</keyword>
<organism evidence="7 8">
    <name type="scientific">Knufia fluminis</name>
    <dbReference type="NCBI Taxonomy" id="191047"/>
    <lineage>
        <taxon>Eukaryota</taxon>
        <taxon>Fungi</taxon>
        <taxon>Dikarya</taxon>
        <taxon>Ascomycota</taxon>
        <taxon>Pezizomycotina</taxon>
        <taxon>Eurotiomycetes</taxon>
        <taxon>Chaetothyriomycetidae</taxon>
        <taxon>Chaetothyriales</taxon>
        <taxon>Trichomeriaceae</taxon>
        <taxon>Knufia</taxon>
    </lineage>
</organism>
<dbReference type="InterPro" id="IPR058669">
    <property type="entry name" value="TPR_IPO7/11-like"/>
</dbReference>
<dbReference type="GO" id="GO:0006606">
    <property type="term" value="P:protein import into nucleus"/>
    <property type="evidence" value="ECO:0007669"/>
    <property type="project" value="TreeGrafter"/>
</dbReference>
<dbReference type="FunFam" id="1.25.10.10:FF:000362">
    <property type="entry name" value="Importin 11, putative"/>
    <property type="match status" value="1"/>
</dbReference>
<evidence type="ECO:0000256" key="3">
    <source>
        <dbReference type="ARBA" id="ARBA00022448"/>
    </source>
</evidence>
<dbReference type="GO" id="GO:0005635">
    <property type="term" value="C:nuclear envelope"/>
    <property type="evidence" value="ECO:0007669"/>
    <property type="project" value="TreeGrafter"/>
</dbReference>
<dbReference type="Pfam" id="PF03810">
    <property type="entry name" value="IBN_N"/>
    <property type="match status" value="1"/>
</dbReference>
<dbReference type="GO" id="GO:0005829">
    <property type="term" value="C:cytosol"/>
    <property type="evidence" value="ECO:0007669"/>
    <property type="project" value="TreeGrafter"/>
</dbReference>
<keyword evidence="4" id="KW-0539">Nucleus</keyword>
<evidence type="ECO:0000256" key="5">
    <source>
        <dbReference type="SAM" id="MobiDB-lite"/>
    </source>
</evidence>
<dbReference type="PROSITE" id="PS50166">
    <property type="entry name" value="IMPORTIN_B_NT"/>
    <property type="match status" value="1"/>
</dbReference>
<dbReference type="AlphaFoldDB" id="A0AAN8I777"/>
<gene>
    <name evidence="7" type="ORF">OHC33_001016</name>
</gene>
<feature type="domain" description="Importin N-terminal" evidence="6">
    <location>
        <begin position="40"/>
        <end position="112"/>
    </location>
</feature>
<evidence type="ECO:0000313" key="7">
    <source>
        <dbReference type="EMBL" id="KAK5957827.1"/>
    </source>
</evidence>
<dbReference type="EMBL" id="JAKLMC020000002">
    <property type="protein sequence ID" value="KAK5957827.1"/>
    <property type="molecule type" value="Genomic_DNA"/>
</dbReference>
<accession>A0AAN8I777</accession>
<evidence type="ECO:0000256" key="1">
    <source>
        <dbReference type="ARBA" id="ARBA00004123"/>
    </source>
</evidence>
<dbReference type="SMART" id="SM00913">
    <property type="entry name" value="IBN_N"/>
    <property type="match status" value="1"/>
</dbReference>
<comment type="similarity">
    <text evidence="2">Belongs to the importin beta family.</text>
</comment>
<protein>
    <recommendedName>
        <fullName evidence="6">Importin N-terminal domain-containing protein</fullName>
    </recommendedName>
</protein>
<dbReference type="Gene3D" id="1.25.10.10">
    <property type="entry name" value="Leucine-rich Repeat Variant"/>
    <property type="match status" value="1"/>
</dbReference>
<evidence type="ECO:0000256" key="4">
    <source>
        <dbReference type="ARBA" id="ARBA00023242"/>
    </source>
</evidence>
<dbReference type="InterPro" id="IPR011989">
    <property type="entry name" value="ARM-like"/>
</dbReference>
<comment type="subcellular location">
    <subcellularLocation>
        <location evidence="1">Nucleus</location>
    </subcellularLocation>
</comment>
<evidence type="ECO:0000313" key="8">
    <source>
        <dbReference type="Proteomes" id="UP001316803"/>
    </source>
</evidence>